<keyword evidence="1" id="KW-0472">Membrane</keyword>
<organism evidence="2 3">
    <name type="scientific">Sutcliffiella rhizosphaerae</name>
    <dbReference type="NCBI Taxonomy" id="2880967"/>
    <lineage>
        <taxon>Bacteria</taxon>
        <taxon>Bacillati</taxon>
        <taxon>Bacillota</taxon>
        <taxon>Bacilli</taxon>
        <taxon>Bacillales</taxon>
        <taxon>Bacillaceae</taxon>
        <taxon>Sutcliffiella</taxon>
    </lineage>
</organism>
<sequence length="175" mass="21179">MYIMKNNYYDYINSWIIQSTMADLRWWLLFLSLFFPWVIWWKIVDRTRVFEILSYGLFWSVMATWLDLLGTTNHLWRYPFKLLDQIPSLLPADIAVIPVLYMLNYQFARTWKSFIIGAIFLAFLFSYVLEPIFTTFRMLEFMNWSHSISFIAFFFLGIVTKGIFQCIVKYKKDIS</sequence>
<gene>
    <name evidence="2" type="ORF">BACCIP111883_00695</name>
</gene>
<dbReference type="Proteomes" id="UP000789833">
    <property type="component" value="Unassembled WGS sequence"/>
</dbReference>
<dbReference type="InterPro" id="IPR048147">
    <property type="entry name" value="CBO0543-like"/>
</dbReference>
<feature type="transmembrane region" description="Helical" evidence="1">
    <location>
        <begin position="110"/>
        <end position="128"/>
    </location>
</feature>
<protein>
    <submittedName>
        <fullName evidence="2">Uncharacterized protein</fullName>
    </submittedName>
</protein>
<comment type="caution">
    <text evidence="2">The sequence shown here is derived from an EMBL/GenBank/DDBJ whole genome shotgun (WGS) entry which is preliminary data.</text>
</comment>
<feature type="transmembrane region" description="Helical" evidence="1">
    <location>
        <begin position="86"/>
        <end position="103"/>
    </location>
</feature>
<evidence type="ECO:0000313" key="2">
    <source>
        <dbReference type="EMBL" id="CAG9619927.1"/>
    </source>
</evidence>
<accession>A0ABM8YJ55</accession>
<dbReference type="EMBL" id="CAKJTJ010000002">
    <property type="protein sequence ID" value="CAG9619927.1"/>
    <property type="molecule type" value="Genomic_DNA"/>
</dbReference>
<keyword evidence="1" id="KW-0812">Transmembrane</keyword>
<evidence type="ECO:0000313" key="3">
    <source>
        <dbReference type="Proteomes" id="UP000789833"/>
    </source>
</evidence>
<name>A0ABM8YJ55_9BACI</name>
<proteinExistence type="predicted"/>
<keyword evidence="3" id="KW-1185">Reference proteome</keyword>
<feature type="transmembrane region" description="Helical" evidence="1">
    <location>
        <begin position="148"/>
        <end position="168"/>
    </location>
</feature>
<dbReference type="NCBIfam" id="NF041644">
    <property type="entry name" value="CBO0543_fam"/>
    <property type="match status" value="1"/>
</dbReference>
<feature type="transmembrane region" description="Helical" evidence="1">
    <location>
        <begin position="24"/>
        <end position="41"/>
    </location>
</feature>
<evidence type="ECO:0000256" key="1">
    <source>
        <dbReference type="SAM" id="Phobius"/>
    </source>
</evidence>
<reference evidence="2 3" key="1">
    <citation type="submission" date="2021-10" db="EMBL/GenBank/DDBJ databases">
        <authorList>
            <person name="Criscuolo A."/>
        </authorList>
    </citation>
    <scope>NUCLEOTIDE SEQUENCE [LARGE SCALE GENOMIC DNA]</scope>
    <source>
        <strain evidence="3">CIP 111883</strain>
    </source>
</reference>
<feature type="transmembrane region" description="Helical" evidence="1">
    <location>
        <begin position="48"/>
        <end position="66"/>
    </location>
</feature>
<keyword evidence="1" id="KW-1133">Transmembrane helix</keyword>